<dbReference type="Gene3D" id="3.30.750.24">
    <property type="entry name" value="STAS domain"/>
    <property type="match status" value="1"/>
</dbReference>
<feature type="transmembrane region" description="Helical" evidence="5">
    <location>
        <begin position="324"/>
        <end position="341"/>
    </location>
</feature>
<keyword evidence="3 5" id="KW-1133">Transmembrane helix</keyword>
<dbReference type="InterPro" id="IPR036513">
    <property type="entry name" value="STAS_dom_sf"/>
</dbReference>
<evidence type="ECO:0000256" key="2">
    <source>
        <dbReference type="ARBA" id="ARBA00022692"/>
    </source>
</evidence>
<dbReference type="GO" id="GO:0055085">
    <property type="term" value="P:transmembrane transport"/>
    <property type="evidence" value="ECO:0007669"/>
    <property type="project" value="InterPro"/>
</dbReference>
<evidence type="ECO:0000259" key="6">
    <source>
        <dbReference type="Pfam" id="PF00916"/>
    </source>
</evidence>
<proteinExistence type="predicted"/>
<dbReference type="Pfam" id="PF00916">
    <property type="entry name" value="Sulfate_transp"/>
    <property type="match status" value="1"/>
</dbReference>
<sequence>MSAPPNAASRVSGAVRSLGRPSPRDVIAGLVTGLFSIPEGMAYASIGGFNPVAGLYAGVVPGIIGSLFARTVLMVTTLTSAIALSSRSVLKEAGLDPQDPANVAALALVVGVVMLLFGLLRFGSIMNFVSNAVMTGFSTGIALQIVAGVLGDATGYKPQSGNTIGKFIDSLAHIGLWHGTAVAVAAGTVAVWAVFHFVKPLESFATLIALVVVTAVVAVAHIDVETVGDIASITNSLPPVTIPNFSAVPELLVGGVAVALVALAQAAGISAALPNPDGSRTNMNGDFLAQGAANFAGSFFGALPTGGSLSRTGVATSAGARSRWTGIFAGIWLAVLVLVAGSAAEIIPMPVIGGLILVIGAELVVGRLPDIKLVLRVAPLSAVAMLITFAATTQLPLHTAILIGVITSLVLYCAKAAQAAQLVALEPAADGGWRQVPVPARCASDDVTVLHYAGVGLFAEVARIDETWPRADGTTNAVVVLSLRSLPDVPSSVTIKALRRWAGQLAANNGRLIISGVNPGTAEVLQRGGLDDVLGDDGIVAATDRVFGALDIAVDRGRAWVAAQRGESGGSAQPDSN</sequence>
<evidence type="ECO:0000256" key="1">
    <source>
        <dbReference type="ARBA" id="ARBA00004141"/>
    </source>
</evidence>
<feature type="transmembrane region" description="Helical" evidence="5">
    <location>
        <begin position="53"/>
        <end position="83"/>
    </location>
</feature>
<feature type="transmembrane region" description="Helical" evidence="5">
    <location>
        <begin position="347"/>
        <end position="366"/>
    </location>
</feature>
<gene>
    <name evidence="7" type="ORF">BST13_09825</name>
</gene>
<organism evidence="7 8">
    <name type="scientific">Mycobacterium aquaticum</name>
    <dbReference type="NCBI Taxonomy" id="1927124"/>
    <lineage>
        <taxon>Bacteria</taxon>
        <taxon>Bacillati</taxon>
        <taxon>Actinomycetota</taxon>
        <taxon>Actinomycetes</taxon>
        <taxon>Mycobacteriales</taxon>
        <taxon>Mycobacteriaceae</taxon>
        <taxon>Mycobacterium</taxon>
    </lineage>
</organism>
<evidence type="ECO:0000313" key="8">
    <source>
        <dbReference type="Proteomes" id="UP000192448"/>
    </source>
</evidence>
<feature type="transmembrane region" description="Helical" evidence="5">
    <location>
        <begin position="132"/>
        <end position="151"/>
    </location>
</feature>
<protein>
    <submittedName>
        <fullName evidence="7">Transporter</fullName>
    </submittedName>
</protein>
<evidence type="ECO:0000313" key="7">
    <source>
        <dbReference type="EMBL" id="ORA36982.1"/>
    </source>
</evidence>
<name>A0A1X0B3R0_9MYCO</name>
<accession>A0A1X0B3R0</accession>
<dbReference type="InterPro" id="IPR001902">
    <property type="entry name" value="SLC26A/SulP_fam"/>
</dbReference>
<dbReference type="GO" id="GO:0016020">
    <property type="term" value="C:membrane"/>
    <property type="evidence" value="ECO:0007669"/>
    <property type="project" value="UniProtKB-SubCell"/>
</dbReference>
<feature type="domain" description="SLC26A/SulP transporter" evidence="6">
    <location>
        <begin position="25"/>
        <end position="388"/>
    </location>
</feature>
<dbReference type="PANTHER" id="PTHR11814">
    <property type="entry name" value="SULFATE TRANSPORTER"/>
    <property type="match status" value="1"/>
</dbReference>
<reference evidence="7 8" key="1">
    <citation type="submission" date="2017-02" db="EMBL/GenBank/DDBJ databases">
        <title>The new phylogeny of genus Mycobacterium.</title>
        <authorList>
            <person name="Tortoli E."/>
            <person name="Trovato A."/>
            <person name="Cirillo D.M."/>
        </authorList>
    </citation>
    <scope>NUCLEOTIDE SEQUENCE [LARGE SCALE GENOMIC DNA]</scope>
    <source>
        <strain evidence="7 8">RW6</strain>
    </source>
</reference>
<feature type="transmembrane region" description="Helical" evidence="5">
    <location>
        <begin position="397"/>
        <end position="414"/>
    </location>
</feature>
<comment type="caution">
    <text evidence="7">The sequence shown here is derived from an EMBL/GenBank/DDBJ whole genome shotgun (WGS) entry which is preliminary data.</text>
</comment>
<dbReference type="Proteomes" id="UP000192448">
    <property type="component" value="Unassembled WGS sequence"/>
</dbReference>
<comment type="subcellular location">
    <subcellularLocation>
        <location evidence="1">Membrane</location>
        <topology evidence="1">Multi-pass membrane protein</topology>
    </subcellularLocation>
</comment>
<dbReference type="AlphaFoldDB" id="A0A1X0B3R0"/>
<evidence type="ECO:0000256" key="5">
    <source>
        <dbReference type="SAM" id="Phobius"/>
    </source>
</evidence>
<dbReference type="OrthoDB" id="9771198at2"/>
<feature type="transmembrane region" description="Helical" evidence="5">
    <location>
        <begin position="251"/>
        <end position="273"/>
    </location>
</feature>
<evidence type="ECO:0000256" key="4">
    <source>
        <dbReference type="ARBA" id="ARBA00023136"/>
    </source>
</evidence>
<feature type="transmembrane region" description="Helical" evidence="5">
    <location>
        <begin position="204"/>
        <end position="222"/>
    </location>
</feature>
<keyword evidence="4 5" id="KW-0472">Membrane</keyword>
<dbReference type="STRING" id="1927124.BST13_09825"/>
<dbReference type="InterPro" id="IPR011547">
    <property type="entry name" value="SLC26A/SulP_dom"/>
</dbReference>
<dbReference type="EMBL" id="MVHF01000007">
    <property type="protein sequence ID" value="ORA36982.1"/>
    <property type="molecule type" value="Genomic_DNA"/>
</dbReference>
<dbReference type="SUPFAM" id="SSF52091">
    <property type="entry name" value="SpoIIaa-like"/>
    <property type="match status" value="1"/>
</dbReference>
<feature type="transmembrane region" description="Helical" evidence="5">
    <location>
        <begin position="373"/>
        <end position="391"/>
    </location>
</feature>
<keyword evidence="2 5" id="KW-0812">Transmembrane</keyword>
<feature type="transmembrane region" description="Helical" evidence="5">
    <location>
        <begin position="103"/>
        <end position="120"/>
    </location>
</feature>
<keyword evidence="8" id="KW-1185">Reference proteome</keyword>
<dbReference type="RefSeq" id="WP_083163107.1">
    <property type="nucleotide sequence ID" value="NZ_MVHF01000007.1"/>
</dbReference>
<feature type="transmembrane region" description="Helical" evidence="5">
    <location>
        <begin position="171"/>
        <end position="195"/>
    </location>
</feature>
<evidence type="ECO:0000256" key="3">
    <source>
        <dbReference type="ARBA" id="ARBA00022989"/>
    </source>
</evidence>